<name>A0A672H9T0_SALFA</name>
<dbReference type="PROSITE" id="PS50835">
    <property type="entry name" value="IG_LIKE"/>
    <property type="match status" value="1"/>
</dbReference>
<dbReference type="PANTHER" id="PTHR23411">
    <property type="entry name" value="TAPASIN"/>
    <property type="match status" value="1"/>
</dbReference>
<keyword evidence="1" id="KW-0393">Immunoglobulin domain</keyword>
<dbReference type="InterPro" id="IPR013783">
    <property type="entry name" value="Ig-like_fold"/>
</dbReference>
<sequence>KKKKKREKQAGGGFWTSGKPLCSSSEAYFGAGTKLTVLDSALDVTPPTVKILKPSPYQGEKRKTLVCVASDFYPDHVSVIWKVNDEERRYDVVTDSEATWGNSSAKWGNGSYTITSRLTVPAKEWHNRAKKFTCEVHFFDGKETIPYPETIYGVKGDDRPRQKYLKITQSAKLTYGALIAKGFIYGAFVLFLLWKLQRSSGKQ</sequence>
<dbReference type="Gene3D" id="2.60.40.10">
    <property type="entry name" value="Immunoglobulins"/>
    <property type="match status" value="1"/>
</dbReference>
<keyword evidence="2" id="KW-0472">Membrane</keyword>
<organism evidence="4 5">
    <name type="scientific">Salarias fasciatus</name>
    <name type="common">Jewelled blenny</name>
    <name type="synonym">Blennius fasciatus</name>
    <dbReference type="NCBI Taxonomy" id="181472"/>
    <lineage>
        <taxon>Eukaryota</taxon>
        <taxon>Metazoa</taxon>
        <taxon>Chordata</taxon>
        <taxon>Craniata</taxon>
        <taxon>Vertebrata</taxon>
        <taxon>Euteleostomi</taxon>
        <taxon>Actinopterygii</taxon>
        <taxon>Neopterygii</taxon>
        <taxon>Teleostei</taxon>
        <taxon>Neoteleostei</taxon>
        <taxon>Acanthomorphata</taxon>
        <taxon>Ovalentaria</taxon>
        <taxon>Blenniimorphae</taxon>
        <taxon>Blenniiformes</taxon>
        <taxon>Blennioidei</taxon>
        <taxon>Blenniidae</taxon>
        <taxon>Salariinae</taxon>
        <taxon>Salarias</taxon>
    </lineage>
</organism>
<evidence type="ECO:0000256" key="2">
    <source>
        <dbReference type="SAM" id="Phobius"/>
    </source>
</evidence>
<dbReference type="Pfam" id="PF07654">
    <property type="entry name" value="C1-set"/>
    <property type="match status" value="1"/>
</dbReference>
<dbReference type="InterPro" id="IPR007110">
    <property type="entry name" value="Ig-like_dom"/>
</dbReference>
<dbReference type="InterPro" id="IPR036179">
    <property type="entry name" value="Ig-like_dom_sf"/>
</dbReference>
<evidence type="ECO:0000313" key="4">
    <source>
        <dbReference type="Ensembl" id="ENSSFAP00005025769.1"/>
    </source>
</evidence>
<dbReference type="Ensembl" id="ENSSFAT00005026789.1">
    <property type="protein sequence ID" value="ENSSFAP00005025769.1"/>
    <property type="gene ID" value="ENSSFAG00005013261.1"/>
</dbReference>
<keyword evidence="2" id="KW-1133">Transmembrane helix</keyword>
<proteinExistence type="predicted"/>
<keyword evidence="2" id="KW-0812">Transmembrane</keyword>
<reference evidence="4" key="3">
    <citation type="submission" date="2025-09" db="UniProtKB">
        <authorList>
            <consortium name="Ensembl"/>
        </authorList>
    </citation>
    <scope>IDENTIFICATION</scope>
</reference>
<dbReference type="InterPro" id="IPR050380">
    <property type="entry name" value="Immune_Resp_Modulators"/>
</dbReference>
<evidence type="ECO:0000259" key="3">
    <source>
        <dbReference type="PROSITE" id="PS50835"/>
    </source>
</evidence>
<keyword evidence="5" id="KW-1185">Reference proteome</keyword>
<feature type="transmembrane region" description="Helical" evidence="2">
    <location>
        <begin position="173"/>
        <end position="194"/>
    </location>
</feature>
<dbReference type="AlphaFoldDB" id="A0A672H9T0"/>
<dbReference type="SMART" id="SM00407">
    <property type="entry name" value="IGc1"/>
    <property type="match status" value="1"/>
</dbReference>
<feature type="domain" description="Ig-like" evidence="3">
    <location>
        <begin position="47"/>
        <end position="152"/>
    </location>
</feature>
<evidence type="ECO:0000256" key="1">
    <source>
        <dbReference type="ARBA" id="ARBA00023319"/>
    </source>
</evidence>
<dbReference type="Proteomes" id="UP000472267">
    <property type="component" value="Chromosome 19"/>
</dbReference>
<dbReference type="SUPFAM" id="SSF48726">
    <property type="entry name" value="Immunoglobulin"/>
    <property type="match status" value="1"/>
</dbReference>
<reference evidence="4" key="2">
    <citation type="submission" date="2025-08" db="UniProtKB">
        <authorList>
            <consortium name="Ensembl"/>
        </authorList>
    </citation>
    <scope>IDENTIFICATION</scope>
</reference>
<dbReference type="OMA" id="KFLYIML"/>
<evidence type="ECO:0000313" key="5">
    <source>
        <dbReference type="Proteomes" id="UP000472267"/>
    </source>
</evidence>
<dbReference type="InterPro" id="IPR003597">
    <property type="entry name" value="Ig_C1-set"/>
</dbReference>
<protein>
    <recommendedName>
        <fullName evidence="3">Ig-like domain-containing protein</fullName>
    </recommendedName>
</protein>
<accession>A0A672H9T0</accession>
<reference evidence="4" key="1">
    <citation type="submission" date="2019-06" db="EMBL/GenBank/DDBJ databases">
        <authorList>
            <consortium name="Wellcome Sanger Institute Data Sharing"/>
        </authorList>
    </citation>
    <scope>NUCLEOTIDE SEQUENCE [LARGE SCALE GENOMIC DNA]</scope>
</reference>